<evidence type="ECO:0000313" key="4">
    <source>
        <dbReference type="Proteomes" id="UP001501175"/>
    </source>
</evidence>
<dbReference type="SUPFAM" id="SSF49468">
    <property type="entry name" value="VHL"/>
    <property type="match status" value="1"/>
</dbReference>
<dbReference type="Pfam" id="PF14534">
    <property type="entry name" value="DUF4440"/>
    <property type="match status" value="1"/>
</dbReference>
<keyword evidence="1" id="KW-0732">Signal</keyword>
<dbReference type="EMBL" id="BAABHD010000030">
    <property type="protein sequence ID" value="GAA4458753.1"/>
    <property type="molecule type" value="Genomic_DNA"/>
</dbReference>
<feature type="domain" description="DUF4440" evidence="2">
    <location>
        <begin position="38"/>
        <end position="144"/>
    </location>
</feature>
<keyword evidence="4" id="KW-1185">Reference proteome</keyword>
<gene>
    <name evidence="3" type="ORF">GCM10023189_31490</name>
</gene>
<feature type="chain" id="PRO_5047436949" description="DUF4440 domain-containing protein" evidence="1">
    <location>
        <begin position="19"/>
        <end position="262"/>
    </location>
</feature>
<dbReference type="InterPro" id="IPR036208">
    <property type="entry name" value="VHL_sf"/>
</dbReference>
<reference evidence="4" key="1">
    <citation type="journal article" date="2019" name="Int. J. Syst. Evol. Microbiol.">
        <title>The Global Catalogue of Microorganisms (GCM) 10K type strain sequencing project: providing services to taxonomists for standard genome sequencing and annotation.</title>
        <authorList>
            <consortium name="The Broad Institute Genomics Platform"/>
            <consortium name="The Broad Institute Genome Sequencing Center for Infectious Disease"/>
            <person name="Wu L."/>
            <person name="Ma J."/>
        </authorList>
    </citation>
    <scope>NUCLEOTIDE SEQUENCE [LARGE SCALE GENOMIC DNA]</scope>
    <source>
        <strain evidence="4">JCM 17927</strain>
    </source>
</reference>
<dbReference type="RefSeq" id="WP_345244823.1">
    <property type="nucleotide sequence ID" value="NZ_BAABHD010000030.1"/>
</dbReference>
<accession>A0ABP8N3I5</accession>
<evidence type="ECO:0000256" key="1">
    <source>
        <dbReference type="SAM" id="SignalP"/>
    </source>
</evidence>
<dbReference type="InterPro" id="IPR037140">
    <property type="entry name" value="VHL_beta_dom_sf"/>
</dbReference>
<proteinExistence type="predicted"/>
<name>A0ABP8N3I5_9BACT</name>
<organism evidence="3 4">
    <name type="scientific">Nibrella saemangeumensis</name>
    <dbReference type="NCBI Taxonomy" id="1084526"/>
    <lineage>
        <taxon>Bacteria</taxon>
        <taxon>Pseudomonadati</taxon>
        <taxon>Bacteroidota</taxon>
        <taxon>Cytophagia</taxon>
        <taxon>Cytophagales</taxon>
        <taxon>Spirosomataceae</taxon>
        <taxon>Nibrella</taxon>
    </lineage>
</organism>
<dbReference type="InterPro" id="IPR032710">
    <property type="entry name" value="NTF2-like_dom_sf"/>
</dbReference>
<evidence type="ECO:0000259" key="2">
    <source>
        <dbReference type="Pfam" id="PF14534"/>
    </source>
</evidence>
<dbReference type="SUPFAM" id="SSF54427">
    <property type="entry name" value="NTF2-like"/>
    <property type="match status" value="1"/>
</dbReference>
<protein>
    <recommendedName>
        <fullName evidence="2">DUF4440 domain-containing protein</fullName>
    </recommendedName>
</protein>
<dbReference type="Gene3D" id="2.60.40.780">
    <property type="entry name" value="von Hippel-Lindau disease tumour suppressor, beta domain"/>
    <property type="match status" value="1"/>
</dbReference>
<dbReference type="Proteomes" id="UP001501175">
    <property type="component" value="Unassembled WGS sequence"/>
</dbReference>
<evidence type="ECO:0000313" key="3">
    <source>
        <dbReference type="EMBL" id="GAA4458753.1"/>
    </source>
</evidence>
<dbReference type="Gene3D" id="3.10.450.50">
    <property type="match status" value="1"/>
</dbReference>
<feature type="signal peptide" evidence="1">
    <location>
        <begin position="1"/>
        <end position="18"/>
    </location>
</feature>
<sequence>MRKVFLTAVLLITGSAIAFSQTNASGSNASTSSEEQAVLQVEQEFFKALNQGDANAITSIIADEFIGVLQGAGLSKPALLARLPRISQNYSYSGSDMKVKTLGETAVVYGRYSVGLKGSKDEIVNTFYYQFTDTFIKRQKRWQLAVTHASRIPYWRVRQPEDKELQRLTALSCKQESSLKSQNSDTPAYIRFTNTTNQPVTIYWLDWQGKRDPLDSQKAVVQPGQSSFQYSYVTHPFVIADSKGTCLAIYQPSAEPSLAVIK</sequence>
<comment type="caution">
    <text evidence="3">The sequence shown here is derived from an EMBL/GenBank/DDBJ whole genome shotgun (WGS) entry which is preliminary data.</text>
</comment>
<dbReference type="InterPro" id="IPR027843">
    <property type="entry name" value="DUF4440"/>
</dbReference>